<dbReference type="AlphaFoldDB" id="A0A2N5W4D6"/>
<dbReference type="InterPro" id="IPR052925">
    <property type="entry name" value="Phage_Integrase-like_Recomb"/>
</dbReference>
<dbReference type="PANTHER" id="PTHR34605:SF3">
    <property type="entry name" value="P CELL-TYPE AGGLUTINATION PROTEIN MAP4-LIKE-RELATED"/>
    <property type="match status" value="1"/>
</dbReference>
<feature type="region of interest" description="Disordered" evidence="1">
    <location>
        <begin position="103"/>
        <end position="153"/>
    </location>
</feature>
<organism evidence="3 4">
    <name type="scientific">Puccinia coronata f. sp. avenae</name>
    <dbReference type="NCBI Taxonomy" id="200324"/>
    <lineage>
        <taxon>Eukaryota</taxon>
        <taxon>Fungi</taxon>
        <taxon>Dikarya</taxon>
        <taxon>Basidiomycota</taxon>
        <taxon>Pucciniomycotina</taxon>
        <taxon>Pucciniomycetes</taxon>
        <taxon>Pucciniales</taxon>
        <taxon>Pucciniaceae</taxon>
        <taxon>Puccinia</taxon>
    </lineage>
</organism>
<dbReference type="STRING" id="200324.A0A2N5W4D6"/>
<feature type="chain" id="PRO_5014672437" evidence="2">
    <location>
        <begin position="16"/>
        <end position="153"/>
    </location>
</feature>
<feature type="compositionally biased region" description="Basic and acidic residues" evidence="1">
    <location>
        <begin position="103"/>
        <end position="114"/>
    </location>
</feature>
<protein>
    <submittedName>
        <fullName evidence="3">Uncharacterized protein</fullName>
    </submittedName>
</protein>
<feature type="signal peptide" evidence="2">
    <location>
        <begin position="1"/>
        <end position="15"/>
    </location>
</feature>
<dbReference type="EMBL" id="PGCJ01000014">
    <property type="protein sequence ID" value="PLW57106.1"/>
    <property type="molecule type" value="Genomic_DNA"/>
</dbReference>
<dbReference type="PANTHER" id="PTHR34605">
    <property type="entry name" value="PHAGE_INTEGRASE DOMAIN-CONTAINING PROTEIN"/>
    <property type="match status" value="1"/>
</dbReference>
<dbReference type="Proteomes" id="UP000235388">
    <property type="component" value="Unassembled WGS sequence"/>
</dbReference>
<keyword evidence="2" id="KW-0732">Signal</keyword>
<evidence type="ECO:0000313" key="4">
    <source>
        <dbReference type="Proteomes" id="UP000235388"/>
    </source>
</evidence>
<sequence length="153" mass="16842">MLFLAECFLAHGAKAEAILDLAICAFWGMARLGELTSSNSMGKLDPQTTVLTKDVRWEGPEGERTAFLILRDAKTCQPGETQLIRLRPMNNLLCPVEAVKRRIREAGGRKETNKRTSPRTSSPEPLTPRGPEGSSQKSRATHSGLEGRPSDLR</sequence>
<reference evidence="3 4" key="1">
    <citation type="submission" date="2017-11" db="EMBL/GenBank/DDBJ databases">
        <title>De novo assembly and phasing of dikaryotic genomes from two isolates of Puccinia coronata f. sp. avenae, the causal agent of oat crown rust.</title>
        <authorList>
            <person name="Miller M.E."/>
            <person name="Zhang Y."/>
            <person name="Omidvar V."/>
            <person name="Sperschneider J."/>
            <person name="Schwessinger B."/>
            <person name="Raley C."/>
            <person name="Palmer J.M."/>
            <person name="Garnica D."/>
            <person name="Upadhyaya N."/>
            <person name="Rathjen J."/>
            <person name="Taylor J.M."/>
            <person name="Park R.F."/>
            <person name="Dodds P.N."/>
            <person name="Hirsch C.D."/>
            <person name="Kianian S.F."/>
            <person name="Figueroa M."/>
        </authorList>
    </citation>
    <scope>NUCLEOTIDE SEQUENCE [LARGE SCALE GENOMIC DNA]</scope>
    <source>
        <strain evidence="3">12NC29</strain>
    </source>
</reference>
<evidence type="ECO:0000313" key="3">
    <source>
        <dbReference type="EMBL" id="PLW57106.1"/>
    </source>
</evidence>
<accession>A0A2N5W4D6</accession>
<evidence type="ECO:0000256" key="1">
    <source>
        <dbReference type="SAM" id="MobiDB-lite"/>
    </source>
</evidence>
<proteinExistence type="predicted"/>
<gene>
    <name evidence="3" type="ORF">PCANC_01897</name>
</gene>
<evidence type="ECO:0000256" key="2">
    <source>
        <dbReference type="SAM" id="SignalP"/>
    </source>
</evidence>
<keyword evidence="4" id="KW-1185">Reference proteome</keyword>
<comment type="caution">
    <text evidence="3">The sequence shown here is derived from an EMBL/GenBank/DDBJ whole genome shotgun (WGS) entry which is preliminary data.</text>
</comment>
<name>A0A2N5W4D6_9BASI</name>